<keyword evidence="9" id="KW-1185">Reference proteome</keyword>
<feature type="domain" description="Glycoside hydrolase family 29 N-terminal" evidence="7">
    <location>
        <begin position="1"/>
        <end position="114"/>
    </location>
</feature>
<comment type="caution">
    <text evidence="8">The sequence shown here is derived from an EMBL/GenBank/DDBJ whole genome shotgun (WGS) entry which is preliminary data.</text>
</comment>
<dbReference type="SMART" id="SM00812">
    <property type="entry name" value="Alpha_L_fucos"/>
    <property type="match status" value="1"/>
</dbReference>
<proteinExistence type="inferred from homology"/>
<keyword evidence="6" id="KW-0326">Glycosidase</keyword>
<keyword evidence="5" id="KW-0378">Hydrolase</keyword>
<comment type="function">
    <text evidence="1">Alpha-L-fucosidase is responsible for hydrolyzing the alpha-1,6-linked fucose joined to the reducing-end N-acetylglucosamine of the carbohydrate moieties of glycoproteins.</text>
</comment>
<protein>
    <recommendedName>
        <fullName evidence="3">alpha-L-fucosidase</fullName>
        <ecNumber evidence="3">3.2.1.51</ecNumber>
    </recommendedName>
</protein>
<name>A0A448XS45_9PLAT</name>
<dbReference type="Gene3D" id="3.20.20.80">
    <property type="entry name" value="Glycosidases"/>
    <property type="match status" value="1"/>
</dbReference>
<dbReference type="GO" id="GO:0016139">
    <property type="term" value="P:glycoside catabolic process"/>
    <property type="evidence" value="ECO:0007669"/>
    <property type="project" value="TreeGrafter"/>
</dbReference>
<accession>A0A448XS45</accession>
<dbReference type="EMBL" id="CAAALY010282081">
    <property type="protein sequence ID" value="VEL43504.1"/>
    <property type="molecule type" value="Genomic_DNA"/>
</dbReference>
<keyword evidence="4" id="KW-0732">Signal</keyword>
<dbReference type="InterPro" id="IPR017853">
    <property type="entry name" value="GH"/>
</dbReference>
<organism evidence="8 9">
    <name type="scientific">Protopolystoma xenopodis</name>
    <dbReference type="NCBI Taxonomy" id="117903"/>
    <lineage>
        <taxon>Eukaryota</taxon>
        <taxon>Metazoa</taxon>
        <taxon>Spiralia</taxon>
        <taxon>Lophotrochozoa</taxon>
        <taxon>Platyhelminthes</taxon>
        <taxon>Monogenea</taxon>
        <taxon>Polyopisthocotylea</taxon>
        <taxon>Polystomatidea</taxon>
        <taxon>Polystomatidae</taxon>
        <taxon>Protopolystoma</taxon>
    </lineage>
</organism>
<evidence type="ECO:0000256" key="3">
    <source>
        <dbReference type="ARBA" id="ARBA00012662"/>
    </source>
</evidence>
<sequence length="122" mass="14144">MNDSYPPKFAYSDFAKDFKAEFFNPTSWAKLFKDSGARYVVITSKHHEGFCNWPSANSWLWNSVEVGPRRDLVGELANAIRKETDLRFGIYHSLFEWFHPLYHQDSKANFSTQVSESNASLI</sequence>
<dbReference type="EC" id="3.2.1.51" evidence="3"/>
<dbReference type="SUPFAM" id="SSF51445">
    <property type="entry name" value="(Trans)glycosidases"/>
    <property type="match status" value="1"/>
</dbReference>
<evidence type="ECO:0000256" key="1">
    <source>
        <dbReference type="ARBA" id="ARBA00004071"/>
    </source>
</evidence>
<reference evidence="8" key="1">
    <citation type="submission" date="2018-11" db="EMBL/GenBank/DDBJ databases">
        <authorList>
            <consortium name="Pathogen Informatics"/>
        </authorList>
    </citation>
    <scope>NUCLEOTIDE SEQUENCE</scope>
</reference>
<evidence type="ECO:0000256" key="6">
    <source>
        <dbReference type="ARBA" id="ARBA00023295"/>
    </source>
</evidence>
<evidence type="ECO:0000256" key="2">
    <source>
        <dbReference type="ARBA" id="ARBA00007951"/>
    </source>
</evidence>
<evidence type="ECO:0000313" key="8">
    <source>
        <dbReference type="EMBL" id="VEL43504.1"/>
    </source>
</evidence>
<gene>
    <name evidence="8" type="ORF">PXEA_LOCUS36944</name>
</gene>
<dbReference type="PANTHER" id="PTHR10030">
    <property type="entry name" value="ALPHA-L-FUCOSIDASE"/>
    <property type="match status" value="1"/>
</dbReference>
<dbReference type="GO" id="GO:0005764">
    <property type="term" value="C:lysosome"/>
    <property type="evidence" value="ECO:0007669"/>
    <property type="project" value="TreeGrafter"/>
</dbReference>
<evidence type="ECO:0000256" key="5">
    <source>
        <dbReference type="ARBA" id="ARBA00022801"/>
    </source>
</evidence>
<evidence type="ECO:0000256" key="4">
    <source>
        <dbReference type="ARBA" id="ARBA00022729"/>
    </source>
</evidence>
<evidence type="ECO:0000313" key="9">
    <source>
        <dbReference type="Proteomes" id="UP000784294"/>
    </source>
</evidence>
<dbReference type="OrthoDB" id="6039950at2759"/>
<dbReference type="InterPro" id="IPR016286">
    <property type="entry name" value="FUC_metazoa-typ"/>
</dbReference>
<dbReference type="GO" id="GO:0006004">
    <property type="term" value="P:fucose metabolic process"/>
    <property type="evidence" value="ECO:0007669"/>
    <property type="project" value="InterPro"/>
</dbReference>
<dbReference type="GO" id="GO:0004560">
    <property type="term" value="F:alpha-L-fucosidase activity"/>
    <property type="evidence" value="ECO:0007669"/>
    <property type="project" value="UniProtKB-EC"/>
</dbReference>
<dbReference type="PANTHER" id="PTHR10030:SF37">
    <property type="entry name" value="ALPHA-L-FUCOSIDASE-RELATED"/>
    <property type="match status" value="1"/>
</dbReference>
<dbReference type="InterPro" id="IPR057739">
    <property type="entry name" value="Glyco_hydro_29_N"/>
</dbReference>
<dbReference type="Proteomes" id="UP000784294">
    <property type="component" value="Unassembled WGS sequence"/>
</dbReference>
<comment type="similarity">
    <text evidence="2">Belongs to the glycosyl hydrolase 29 family.</text>
</comment>
<dbReference type="PRINTS" id="PR00741">
    <property type="entry name" value="GLHYDRLASE29"/>
</dbReference>
<dbReference type="Pfam" id="PF01120">
    <property type="entry name" value="Alpha_L_fucos"/>
    <property type="match status" value="1"/>
</dbReference>
<evidence type="ECO:0000259" key="7">
    <source>
        <dbReference type="Pfam" id="PF01120"/>
    </source>
</evidence>
<dbReference type="InterPro" id="IPR000933">
    <property type="entry name" value="Glyco_hydro_29"/>
</dbReference>
<dbReference type="AlphaFoldDB" id="A0A448XS45"/>